<name>A0AAV4I0N6_9GAST</name>
<keyword evidence="2" id="KW-1185">Reference proteome</keyword>
<dbReference type="Proteomes" id="UP000762676">
    <property type="component" value="Unassembled WGS sequence"/>
</dbReference>
<gene>
    <name evidence="1" type="ORF">ElyMa_004613200</name>
</gene>
<protein>
    <submittedName>
        <fullName evidence="1">Uncharacterized protein</fullName>
    </submittedName>
</protein>
<accession>A0AAV4I0N6</accession>
<sequence>MGHPTLTPRKTPFGKNFLLQKRRQSERSNPAHSAVTISVQPTLIKGTTCNGLDTLALRPNITSPDFHGPCPLAARVVKRLGRSR</sequence>
<evidence type="ECO:0000313" key="2">
    <source>
        <dbReference type="Proteomes" id="UP000762676"/>
    </source>
</evidence>
<dbReference type="AlphaFoldDB" id="A0AAV4I0N6"/>
<dbReference type="EMBL" id="BMAT01009250">
    <property type="protein sequence ID" value="GFS02694.1"/>
    <property type="molecule type" value="Genomic_DNA"/>
</dbReference>
<organism evidence="1 2">
    <name type="scientific">Elysia marginata</name>
    <dbReference type="NCBI Taxonomy" id="1093978"/>
    <lineage>
        <taxon>Eukaryota</taxon>
        <taxon>Metazoa</taxon>
        <taxon>Spiralia</taxon>
        <taxon>Lophotrochozoa</taxon>
        <taxon>Mollusca</taxon>
        <taxon>Gastropoda</taxon>
        <taxon>Heterobranchia</taxon>
        <taxon>Euthyneura</taxon>
        <taxon>Panpulmonata</taxon>
        <taxon>Sacoglossa</taxon>
        <taxon>Placobranchoidea</taxon>
        <taxon>Plakobranchidae</taxon>
        <taxon>Elysia</taxon>
    </lineage>
</organism>
<proteinExistence type="predicted"/>
<comment type="caution">
    <text evidence="1">The sequence shown here is derived from an EMBL/GenBank/DDBJ whole genome shotgun (WGS) entry which is preliminary data.</text>
</comment>
<reference evidence="1 2" key="1">
    <citation type="journal article" date="2021" name="Elife">
        <title>Chloroplast acquisition without the gene transfer in kleptoplastic sea slugs, Plakobranchus ocellatus.</title>
        <authorList>
            <person name="Maeda T."/>
            <person name="Takahashi S."/>
            <person name="Yoshida T."/>
            <person name="Shimamura S."/>
            <person name="Takaki Y."/>
            <person name="Nagai Y."/>
            <person name="Toyoda A."/>
            <person name="Suzuki Y."/>
            <person name="Arimoto A."/>
            <person name="Ishii H."/>
            <person name="Satoh N."/>
            <person name="Nishiyama T."/>
            <person name="Hasebe M."/>
            <person name="Maruyama T."/>
            <person name="Minagawa J."/>
            <person name="Obokata J."/>
            <person name="Shigenobu S."/>
        </authorList>
    </citation>
    <scope>NUCLEOTIDE SEQUENCE [LARGE SCALE GENOMIC DNA]</scope>
</reference>
<evidence type="ECO:0000313" key="1">
    <source>
        <dbReference type="EMBL" id="GFS02694.1"/>
    </source>
</evidence>